<dbReference type="InterPro" id="IPR002818">
    <property type="entry name" value="DJ-1/PfpI"/>
</dbReference>
<gene>
    <name evidence="5" type="ORF">SAMN05421869_10298</name>
</gene>
<comment type="similarity">
    <text evidence="3">Belongs to the peptidase C56 family. HSP31-like subfamily.</text>
</comment>
<dbReference type="EMBL" id="FNDJ01000002">
    <property type="protein sequence ID" value="SDH35695.1"/>
    <property type="molecule type" value="Genomic_DNA"/>
</dbReference>
<evidence type="ECO:0000256" key="1">
    <source>
        <dbReference type="ARBA" id="ARBA00023016"/>
    </source>
</evidence>
<dbReference type="GO" id="GO:0005737">
    <property type="term" value="C:cytoplasm"/>
    <property type="evidence" value="ECO:0007669"/>
    <property type="project" value="TreeGrafter"/>
</dbReference>
<keyword evidence="5" id="KW-0378">Hydrolase</keyword>
<sequence>MTSVLLVVSAASKWTLKDGSAHPTGFWASEFIHPHQVFTQAGYDITIATPGGVAPTVDEASLSLPMNNNDQSAIQNQRDYLTGLADTLASPARLEDVDPDGFDTVYVSGGHGPMEDLADNPTIGAIYAALTPNPHKVVAAVCHGVGALLPAKKADGSWIFAGRRLTGFTDEEETALGFGDRAPWLLESRLREAGALFDGGPAFAPQIVVDGNLVTGQNPASAQPSAEAVVQLLTARTV</sequence>
<evidence type="ECO:0000313" key="6">
    <source>
        <dbReference type="Proteomes" id="UP000199202"/>
    </source>
</evidence>
<keyword evidence="2" id="KW-0456">Lyase</keyword>
<organism evidence="5 6">
    <name type="scientific">Nonomuraea jiangxiensis</name>
    <dbReference type="NCBI Taxonomy" id="633440"/>
    <lineage>
        <taxon>Bacteria</taxon>
        <taxon>Bacillati</taxon>
        <taxon>Actinomycetota</taxon>
        <taxon>Actinomycetes</taxon>
        <taxon>Streptosporangiales</taxon>
        <taxon>Streptosporangiaceae</taxon>
        <taxon>Nonomuraea</taxon>
    </lineage>
</organism>
<accession>A0A1G8BR65</accession>
<dbReference type="Proteomes" id="UP000199202">
    <property type="component" value="Unassembled WGS sequence"/>
</dbReference>
<dbReference type="GO" id="GO:0019243">
    <property type="term" value="P:methylglyoxal catabolic process to D-lactate via S-lactoyl-glutathione"/>
    <property type="evidence" value="ECO:0007669"/>
    <property type="project" value="TreeGrafter"/>
</dbReference>
<keyword evidence="6" id="KW-1185">Reference proteome</keyword>
<dbReference type="PANTHER" id="PTHR48094">
    <property type="entry name" value="PROTEIN/NUCLEIC ACID DEGLYCASE DJ-1-RELATED"/>
    <property type="match status" value="1"/>
</dbReference>
<dbReference type="InterPro" id="IPR050325">
    <property type="entry name" value="Prot/Nucl_acid_deglycase"/>
</dbReference>
<dbReference type="STRING" id="633440.SAMN05421869_10298"/>
<dbReference type="InterPro" id="IPR029062">
    <property type="entry name" value="Class_I_gatase-like"/>
</dbReference>
<dbReference type="CDD" id="cd03141">
    <property type="entry name" value="GATase1_Hsp31_like"/>
    <property type="match status" value="1"/>
</dbReference>
<dbReference type="PANTHER" id="PTHR48094:SF11">
    <property type="entry name" value="GLUTATHIONE-INDEPENDENT GLYOXALASE HSP31-RELATED"/>
    <property type="match status" value="1"/>
</dbReference>
<keyword evidence="1" id="KW-0346">Stress response</keyword>
<dbReference type="AlphaFoldDB" id="A0A1G8BR65"/>
<evidence type="ECO:0000313" key="5">
    <source>
        <dbReference type="EMBL" id="SDH35695.1"/>
    </source>
</evidence>
<keyword evidence="5" id="KW-0645">Protease</keyword>
<name>A0A1G8BR65_9ACTN</name>
<evidence type="ECO:0000259" key="4">
    <source>
        <dbReference type="Pfam" id="PF01965"/>
    </source>
</evidence>
<proteinExistence type="inferred from homology"/>
<evidence type="ECO:0000256" key="2">
    <source>
        <dbReference type="ARBA" id="ARBA00023239"/>
    </source>
</evidence>
<dbReference type="GO" id="GO:0006508">
    <property type="term" value="P:proteolysis"/>
    <property type="evidence" value="ECO:0007669"/>
    <property type="project" value="UniProtKB-KW"/>
</dbReference>
<dbReference type="Gene3D" id="3.40.50.880">
    <property type="match status" value="1"/>
</dbReference>
<reference evidence="5 6" key="1">
    <citation type="submission" date="2016-10" db="EMBL/GenBank/DDBJ databases">
        <authorList>
            <person name="de Groot N.N."/>
        </authorList>
    </citation>
    <scope>NUCLEOTIDE SEQUENCE [LARGE SCALE GENOMIC DNA]</scope>
    <source>
        <strain evidence="5 6">CGMCC 4.6533</strain>
    </source>
</reference>
<dbReference type="Pfam" id="PF01965">
    <property type="entry name" value="DJ-1_PfpI"/>
    <property type="match status" value="1"/>
</dbReference>
<dbReference type="SUPFAM" id="SSF52317">
    <property type="entry name" value="Class I glutamine amidotransferase-like"/>
    <property type="match status" value="1"/>
</dbReference>
<protein>
    <submittedName>
        <fullName evidence="5">Putative intracellular protease/amidase</fullName>
    </submittedName>
</protein>
<dbReference type="GO" id="GO:0008233">
    <property type="term" value="F:peptidase activity"/>
    <property type="evidence" value="ECO:0007669"/>
    <property type="project" value="UniProtKB-KW"/>
</dbReference>
<dbReference type="OrthoDB" id="9792284at2"/>
<evidence type="ECO:0000256" key="3">
    <source>
        <dbReference type="ARBA" id="ARBA00038493"/>
    </source>
</evidence>
<dbReference type="GO" id="GO:0019172">
    <property type="term" value="F:glyoxalase III activity"/>
    <property type="evidence" value="ECO:0007669"/>
    <property type="project" value="TreeGrafter"/>
</dbReference>
<feature type="domain" description="DJ-1/PfpI" evidence="4">
    <location>
        <begin position="26"/>
        <end position="228"/>
    </location>
</feature>
<dbReference type="RefSeq" id="WP_090929349.1">
    <property type="nucleotide sequence ID" value="NZ_FNDJ01000002.1"/>
</dbReference>